<accession>A0A0N5AWM5</accession>
<name>A0A0N5AWM5_9BILA</name>
<evidence type="ECO:0000313" key="3">
    <source>
        <dbReference type="WBParaSite" id="SMUV_0000932901-mRNA-1"/>
    </source>
</evidence>
<evidence type="ECO:0000256" key="1">
    <source>
        <dbReference type="SAM" id="SignalP"/>
    </source>
</evidence>
<evidence type="ECO:0000313" key="2">
    <source>
        <dbReference type="Proteomes" id="UP000046393"/>
    </source>
</evidence>
<protein>
    <submittedName>
        <fullName evidence="3">DUF148 domain-containing protein</fullName>
    </submittedName>
</protein>
<dbReference type="WBParaSite" id="SMUV_0000932901-mRNA-1">
    <property type="protein sequence ID" value="SMUV_0000932901-mRNA-1"/>
    <property type="gene ID" value="SMUV_0000932901"/>
</dbReference>
<proteinExistence type="predicted"/>
<sequence>MKSFLVLFCVVAFASAILEVDELRKMVTDPLVSARLKILDDSDYTPRSQIQQQLNEIVQGLSPEVQQAYQAILQAEQSEESYKQQARINYLRNSGAPEEAVNMQQQIYNIKNDYSLSKAEAKAQIRNLLMGSTWSVRPYLDD</sequence>
<organism evidence="2 3">
    <name type="scientific">Syphacia muris</name>
    <dbReference type="NCBI Taxonomy" id="451379"/>
    <lineage>
        <taxon>Eukaryota</taxon>
        <taxon>Metazoa</taxon>
        <taxon>Ecdysozoa</taxon>
        <taxon>Nematoda</taxon>
        <taxon>Chromadorea</taxon>
        <taxon>Rhabditida</taxon>
        <taxon>Spirurina</taxon>
        <taxon>Oxyuridomorpha</taxon>
        <taxon>Oxyuroidea</taxon>
        <taxon>Oxyuridae</taxon>
        <taxon>Syphacia</taxon>
    </lineage>
</organism>
<keyword evidence="1" id="KW-0732">Signal</keyword>
<feature type="signal peptide" evidence="1">
    <location>
        <begin position="1"/>
        <end position="16"/>
    </location>
</feature>
<keyword evidence="2" id="KW-1185">Reference proteome</keyword>
<reference evidence="3" key="1">
    <citation type="submission" date="2017-02" db="UniProtKB">
        <authorList>
            <consortium name="WormBaseParasite"/>
        </authorList>
    </citation>
    <scope>IDENTIFICATION</scope>
</reference>
<dbReference type="AlphaFoldDB" id="A0A0N5AWM5"/>
<feature type="chain" id="PRO_5005893492" evidence="1">
    <location>
        <begin position="17"/>
        <end position="142"/>
    </location>
</feature>
<dbReference type="Proteomes" id="UP000046393">
    <property type="component" value="Unplaced"/>
</dbReference>